<keyword evidence="3" id="KW-1185">Reference proteome</keyword>
<dbReference type="Proteomes" id="UP000886653">
    <property type="component" value="Unassembled WGS sequence"/>
</dbReference>
<keyword evidence="1" id="KW-0472">Membrane</keyword>
<evidence type="ECO:0000313" key="2">
    <source>
        <dbReference type="EMBL" id="KAG0149047.1"/>
    </source>
</evidence>
<feature type="transmembrane region" description="Helical" evidence="1">
    <location>
        <begin position="70"/>
        <end position="94"/>
    </location>
</feature>
<keyword evidence="1" id="KW-0812">Transmembrane</keyword>
<accession>A0A9P6TE60</accession>
<evidence type="ECO:0000256" key="1">
    <source>
        <dbReference type="SAM" id="Phobius"/>
    </source>
</evidence>
<gene>
    <name evidence="2" type="ORF">CROQUDRAFT_361803</name>
</gene>
<proteinExistence type="predicted"/>
<dbReference type="AlphaFoldDB" id="A0A9P6TE60"/>
<name>A0A9P6TE60_9BASI</name>
<feature type="transmembrane region" description="Helical" evidence="1">
    <location>
        <begin position="106"/>
        <end position="122"/>
    </location>
</feature>
<protein>
    <submittedName>
        <fullName evidence="2">Uncharacterized protein</fullName>
    </submittedName>
</protein>
<organism evidence="2 3">
    <name type="scientific">Cronartium quercuum f. sp. fusiforme G11</name>
    <dbReference type="NCBI Taxonomy" id="708437"/>
    <lineage>
        <taxon>Eukaryota</taxon>
        <taxon>Fungi</taxon>
        <taxon>Dikarya</taxon>
        <taxon>Basidiomycota</taxon>
        <taxon>Pucciniomycotina</taxon>
        <taxon>Pucciniomycetes</taxon>
        <taxon>Pucciniales</taxon>
        <taxon>Coleosporiaceae</taxon>
        <taxon>Cronartium</taxon>
    </lineage>
</organism>
<reference evidence="2" key="1">
    <citation type="submission" date="2013-11" db="EMBL/GenBank/DDBJ databases">
        <title>Genome sequence of the fusiform rust pathogen reveals effectors for host alternation and coevolution with pine.</title>
        <authorList>
            <consortium name="DOE Joint Genome Institute"/>
            <person name="Smith K."/>
            <person name="Pendleton A."/>
            <person name="Kubisiak T."/>
            <person name="Anderson C."/>
            <person name="Salamov A."/>
            <person name="Aerts A."/>
            <person name="Riley R."/>
            <person name="Clum A."/>
            <person name="Lindquist E."/>
            <person name="Ence D."/>
            <person name="Campbell M."/>
            <person name="Kronenberg Z."/>
            <person name="Feau N."/>
            <person name="Dhillon B."/>
            <person name="Hamelin R."/>
            <person name="Burleigh J."/>
            <person name="Smith J."/>
            <person name="Yandell M."/>
            <person name="Nelson C."/>
            <person name="Grigoriev I."/>
            <person name="Davis J."/>
        </authorList>
    </citation>
    <scope>NUCLEOTIDE SEQUENCE</scope>
    <source>
        <strain evidence="2">G11</strain>
    </source>
</reference>
<dbReference type="EMBL" id="MU167231">
    <property type="protein sequence ID" value="KAG0149047.1"/>
    <property type="molecule type" value="Genomic_DNA"/>
</dbReference>
<keyword evidence="1" id="KW-1133">Transmembrane helix</keyword>
<comment type="caution">
    <text evidence="2">The sequence shown here is derived from an EMBL/GenBank/DDBJ whole genome shotgun (WGS) entry which is preliminary data.</text>
</comment>
<evidence type="ECO:0000313" key="3">
    <source>
        <dbReference type="Proteomes" id="UP000886653"/>
    </source>
</evidence>
<sequence>MSSEDLPGNATKAILSEFSSILTHRFLLYIRLDCCVLPSLLQIFYRNWRPRESWRQGCDRIYRERYFTEIYDASSIALVGVLLDVVSSAIFLPGFYVGRHYEFQGIYRRMAIVLCFLIHYHLSQLLRTQVLLSLRCVISCFP</sequence>